<name>A0ABQ2XD69_9BURK</name>
<protein>
    <submittedName>
        <fullName evidence="2">Glycosyl transferase</fullName>
    </submittedName>
</protein>
<gene>
    <name evidence="2" type="ORF">GCM10011282_16800</name>
</gene>
<dbReference type="InterPro" id="IPR029044">
    <property type="entry name" value="Nucleotide-diphossugar_trans"/>
</dbReference>
<evidence type="ECO:0000313" key="3">
    <source>
        <dbReference type="Proteomes" id="UP000620127"/>
    </source>
</evidence>
<dbReference type="GO" id="GO:0016740">
    <property type="term" value="F:transferase activity"/>
    <property type="evidence" value="ECO:0007669"/>
    <property type="project" value="UniProtKB-KW"/>
</dbReference>
<dbReference type="PANTHER" id="PTHR43179:SF7">
    <property type="entry name" value="RHAMNOSYLTRANSFERASE WBBL"/>
    <property type="match status" value="1"/>
</dbReference>
<dbReference type="RefSeq" id="WP_189345661.1">
    <property type="nucleotide sequence ID" value="NZ_BMYT01000002.1"/>
</dbReference>
<organism evidence="2 3">
    <name type="scientific">Undibacterium macrobrachii</name>
    <dbReference type="NCBI Taxonomy" id="1119058"/>
    <lineage>
        <taxon>Bacteria</taxon>
        <taxon>Pseudomonadati</taxon>
        <taxon>Pseudomonadota</taxon>
        <taxon>Betaproteobacteria</taxon>
        <taxon>Burkholderiales</taxon>
        <taxon>Oxalobacteraceae</taxon>
        <taxon>Undibacterium</taxon>
    </lineage>
</organism>
<evidence type="ECO:0000259" key="1">
    <source>
        <dbReference type="Pfam" id="PF00535"/>
    </source>
</evidence>
<reference evidence="3" key="1">
    <citation type="journal article" date="2019" name="Int. J. Syst. Evol. Microbiol.">
        <title>The Global Catalogue of Microorganisms (GCM) 10K type strain sequencing project: providing services to taxonomists for standard genome sequencing and annotation.</title>
        <authorList>
            <consortium name="The Broad Institute Genomics Platform"/>
            <consortium name="The Broad Institute Genome Sequencing Center for Infectious Disease"/>
            <person name="Wu L."/>
            <person name="Ma J."/>
        </authorList>
    </citation>
    <scope>NUCLEOTIDE SEQUENCE [LARGE SCALE GENOMIC DNA]</scope>
    <source>
        <strain evidence="3">KCTC 23916</strain>
    </source>
</reference>
<dbReference type="PANTHER" id="PTHR43179">
    <property type="entry name" value="RHAMNOSYLTRANSFERASE WBBL"/>
    <property type="match status" value="1"/>
</dbReference>
<dbReference type="Gene3D" id="3.90.550.10">
    <property type="entry name" value="Spore Coat Polysaccharide Biosynthesis Protein SpsA, Chain A"/>
    <property type="match status" value="1"/>
</dbReference>
<dbReference type="EMBL" id="BMYT01000002">
    <property type="protein sequence ID" value="GGX11106.1"/>
    <property type="molecule type" value="Genomic_DNA"/>
</dbReference>
<accession>A0ABQ2XD69</accession>
<keyword evidence="2" id="KW-0808">Transferase</keyword>
<sequence length="811" mass="90109">MENFISPWCGAVDGFHKNLLYGWALNRLDPNSRVVLEICLNSEVIGCVIADVMRSDLAAIFRDLSFPDTVQDRPHDLCHGFVADLGAGYQAADGSLFARVANTDVILSGKIDLSAPEKPPISLTSNVFSDGALCLLGWCIDSRDTMAHKEVKAFLGERLIAHALADLLHPALRSYDVGSHGFELNLPLDLADGQVHSVRVTDALGNELNGSPVSVCCYASGGKTLVDPDREPVIAQLLESYERYLPRSLGMSSYREWSSLFEVAPTQVPTKKKSLPKPRVGIIVCAGSFENGVRQSAEFSQALQDTLLSLEQQDFKPHIYLSNALQISRAGKRQQRATQSFAELLQKALDDQCDVITCVRLGDTLLPHAVSCALEGFVSSATEIVYTDSEFAGVPWFKPAWNPEYALSSDYPLAFMLVRREVLESYLKNKSMPLDHAEFSWGMLAMVWPRGERAIVHVPRVLYQLNFAMSESEAERRTEAAQLVLQELEPESRLLPHKPNTGEFAARRICRHLNQQERNIAVTLIIPTRDRVNLLSRCISTLQAHTDWPNLEIIVIDNDSVEAKTKTYFRRIENQGIKILSIPGVFNFATLNNQAVNVAKGEVVGLINNDIEALHDGWLDEIMSHLLRPNVGAVGAKLLWPNGMVQHGGVLLGVGNVAAHFGNRLADQDWGDHGRNQLLQQVSSVTAACLFLRKCDYFAVGGMDGDAFPVAFNDVDLCLKLRQLGKSILWTPYARLLHAESASRGHEDTPQKRARAEREIEIFRQRWGACLLRDPAYHPSLNLDSHRHAFAGLALPPRDRAPRDARLFKHE</sequence>
<keyword evidence="3" id="KW-1185">Reference proteome</keyword>
<evidence type="ECO:0000313" key="2">
    <source>
        <dbReference type="EMBL" id="GGX11106.1"/>
    </source>
</evidence>
<dbReference type="Pfam" id="PF00535">
    <property type="entry name" value="Glycos_transf_2"/>
    <property type="match status" value="1"/>
</dbReference>
<comment type="caution">
    <text evidence="2">The sequence shown here is derived from an EMBL/GenBank/DDBJ whole genome shotgun (WGS) entry which is preliminary data.</text>
</comment>
<dbReference type="SUPFAM" id="SSF53448">
    <property type="entry name" value="Nucleotide-diphospho-sugar transferases"/>
    <property type="match status" value="1"/>
</dbReference>
<dbReference type="InterPro" id="IPR001173">
    <property type="entry name" value="Glyco_trans_2-like"/>
</dbReference>
<dbReference type="Proteomes" id="UP000620127">
    <property type="component" value="Unassembled WGS sequence"/>
</dbReference>
<feature type="domain" description="Glycosyltransferase 2-like" evidence="1">
    <location>
        <begin position="524"/>
        <end position="641"/>
    </location>
</feature>
<proteinExistence type="predicted"/>